<dbReference type="Proteomes" id="UP000620124">
    <property type="component" value="Unassembled WGS sequence"/>
</dbReference>
<reference evidence="1" key="1">
    <citation type="submission" date="2020-05" db="EMBL/GenBank/DDBJ databases">
        <title>Mycena genomes resolve the evolution of fungal bioluminescence.</title>
        <authorList>
            <person name="Tsai I.J."/>
        </authorList>
    </citation>
    <scope>NUCLEOTIDE SEQUENCE</scope>
    <source>
        <strain evidence="1">CCC161011</strain>
    </source>
</reference>
<organism evidence="1 2">
    <name type="scientific">Mycena venus</name>
    <dbReference type="NCBI Taxonomy" id="2733690"/>
    <lineage>
        <taxon>Eukaryota</taxon>
        <taxon>Fungi</taxon>
        <taxon>Dikarya</taxon>
        <taxon>Basidiomycota</taxon>
        <taxon>Agaricomycotina</taxon>
        <taxon>Agaricomycetes</taxon>
        <taxon>Agaricomycetidae</taxon>
        <taxon>Agaricales</taxon>
        <taxon>Marasmiineae</taxon>
        <taxon>Mycenaceae</taxon>
        <taxon>Mycena</taxon>
    </lineage>
</organism>
<dbReference type="InterPro" id="IPR029063">
    <property type="entry name" value="SAM-dependent_MTases_sf"/>
</dbReference>
<comment type="caution">
    <text evidence="1">The sequence shown here is derived from an EMBL/GenBank/DDBJ whole genome shotgun (WGS) entry which is preliminary data.</text>
</comment>
<evidence type="ECO:0000313" key="1">
    <source>
        <dbReference type="EMBL" id="KAF7328908.1"/>
    </source>
</evidence>
<gene>
    <name evidence="1" type="ORF">MVEN_02520500</name>
</gene>
<sequence>MKFSAAFEIVDQMRWTLMLGLPPVFRAIYAKPSLIFNWTAISRISFANVWLAFGQGGDAGAREDKTALITPHAKGVVLDIGAGHGYTISYLDHAKVTKYIALEPNTLMHGHIREKAQAAGFTEADGSLLILACGAEATTSIMSSVNNAKVDTIISILTLCTVPAPKNTLLTLVEDVLLPGGEFLFYEHVLSHRADVAWWQNFWAPLWVYVFDGCCLNRPTHLWVKELADENGESVWAEGKIWNADFPEEHVFWRQIGRFVKK</sequence>
<dbReference type="AlphaFoldDB" id="A0A8H6WUL4"/>
<protein>
    <recommendedName>
        <fullName evidence="3">S-adenosyl-L-methionine-dependent methyltransferase</fullName>
    </recommendedName>
</protein>
<keyword evidence="2" id="KW-1185">Reference proteome</keyword>
<dbReference type="SUPFAM" id="SSF53335">
    <property type="entry name" value="S-adenosyl-L-methionine-dependent methyltransferases"/>
    <property type="match status" value="1"/>
</dbReference>
<dbReference type="OrthoDB" id="540004at2759"/>
<name>A0A8H6WUL4_9AGAR</name>
<dbReference type="Gene3D" id="3.40.50.150">
    <property type="entry name" value="Vaccinia Virus protein VP39"/>
    <property type="match status" value="1"/>
</dbReference>
<evidence type="ECO:0000313" key="2">
    <source>
        <dbReference type="Proteomes" id="UP000620124"/>
    </source>
</evidence>
<proteinExistence type="predicted"/>
<dbReference type="CDD" id="cd02440">
    <property type="entry name" value="AdoMet_MTases"/>
    <property type="match status" value="1"/>
</dbReference>
<dbReference type="PANTHER" id="PTHR45036">
    <property type="entry name" value="METHYLTRANSFERASE LIKE 7B"/>
    <property type="match status" value="1"/>
</dbReference>
<accession>A0A8H6WUL4</accession>
<evidence type="ECO:0008006" key="3">
    <source>
        <dbReference type="Google" id="ProtNLM"/>
    </source>
</evidence>
<dbReference type="EMBL" id="JACAZI010000034">
    <property type="protein sequence ID" value="KAF7328908.1"/>
    <property type="molecule type" value="Genomic_DNA"/>
</dbReference>
<dbReference type="PANTHER" id="PTHR45036:SF1">
    <property type="entry name" value="METHYLTRANSFERASE LIKE 7A"/>
    <property type="match status" value="1"/>
</dbReference>
<dbReference type="InterPro" id="IPR052356">
    <property type="entry name" value="Thiol_S-MT"/>
</dbReference>
<dbReference type="Pfam" id="PF13489">
    <property type="entry name" value="Methyltransf_23"/>
    <property type="match status" value="1"/>
</dbReference>